<dbReference type="PANTHER" id="PTHR32305:SF17">
    <property type="entry name" value="TRNA NUCLEASE WAPA"/>
    <property type="match status" value="1"/>
</dbReference>
<gene>
    <name evidence="3" type="ORF">Q0031_18095</name>
</gene>
<evidence type="ECO:0000259" key="2">
    <source>
        <dbReference type="Pfam" id="PF25023"/>
    </source>
</evidence>
<dbReference type="Gene3D" id="2.180.10.10">
    <property type="entry name" value="RHS repeat-associated core"/>
    <property type="match status" value="1"/>
</dbReference>
<evidence type="ECO:0000256" key="1">
    <source>
        <dbReference type="ARBA" id="ARBA00022737"/>
    </source>
</evidence>
<dbReference type="PANTHER" id="PTHR32305">
    <property type="match status" value="1"/>
</dbReference>
<dbReference type="NCBIfam" id="TIGR03696">
    <property type="entry name" value="Rhs_assc_core"/>
    <property type="match status" value="1"/>
</dbReference>
<dbReference type="InterPro" id="IPR013783">
    <property type="entry name" value="Ig-like_fold"/>
</dbReference>
<keyword evidence="1" id="KW-0677">Repeat</keyword>
<comment type="caution">
    <text evidence="3">The sequence shown here is derived from an EMBL/GenBank/DDBJ whole genome shotgun (WGS) entry which is preliminary data.</text>
</comment>
<dbReference type="Proteomes" id="UP001240529">
    <property type="component" value="Unassembled WGS sequence"/>
</dbReference>
<feature type="domain" description="Teneurin-like YD-shell" evidence="2">
    <location>
        <begin position="628"/>
        <end position="921"/>
    </location>
</feature>
<dbReference type="EMBL" id="JAVIAC010000009">
    <property type="protein sequence ID" value="MDQ7953699.1"/>
    <property type="molecule type" value="Genomic_DNA"/>
</dbReference>
<organism evidence="3 4">
    <name type="scientific">Stenotrophomonas geniculata</name>
    <dbReference type="NCBI Taxonomy" id="86188"/>
    <lineage>
        <taxon>Bacteria</taxon>
        <taxon>Pseudomonadati</taxon>
        <taxon>Pseudomonadota</taxon>
        <taxon>Gammaproteobacteria</taxon>
        <taxon>Lysobacterales</taxon>
        <taxon>Lysobacteraceae</taxon>
        <taxon>Stenotrophomonas</taxon>
    </lineage>
</organism>
<dbReference type="InterPro" id="IPR050708">
    <property type="entry name" value="T6SS_VgrG/RHS"/>
</dbReference>
<name>A0AAP5F454_9GAMM</name>
<reference evidence="3" key="1">
    <citation type="submission" date="2023-07" db="EMBL/GenBank/DDBJ databases">
        <authorList>
            <person name="Shahid S."/>
            <person name="Akbar M.Y."/>
            <person name="Ajmal W."/>
            <person name="Ansari A."/>
            <person name="Ghazanfar S."/>
        </authorList>
    </citation>
    <scope>NUCLEOTIDE SEQUENCE</scope>
    <source>
        <strain evidence="3">NIGAB</strain>
    </source>
</reference>
<proteinExistence type="predicted"/>
<dbReference type="InterPro" id="IPR022385">
    <property type="entry name" value="Rhs_assc_core"/>
</dbReference>
<sequence length="1336" mass="142393">MYAEKLRMAAAVLLGFVLILICQVAHAQAWIELTGPAQTSYTAPATYQLQLKSGVRGTGPKAEYLSGIQLLRNGQVISRLPNGTYTENGISPGSYQYVYRALAVRNVNGDEFTRELTSPVITITVAAPPAPFDGAEYVSASWPRSADRGTPFSGTVTFRNTGNTTWRAGDGYRLGQAERYVSSAVRLGIADVAVPHDVGPGGTVTFTFNGAAANENGPSTLQWQMNRNGVRFGSTSSEQTFETTGRLNRGVMYEQEVPTSMETGRTYRVKLKFVNTGNTTWSASAGYALGSWNPNDNVRWGRARVPMPNDVSPQLPAFFEFDVVAPSLPGVYSFQWRLLEEGKEWFGRESDNVQVTVNGPPSKVIGNIDGVTSDGQIRGWACSTGIDSSIDIHVYTGGAAGSGGTIFLTGKADLASEPAVATSCKAGGNHRFSLPMSNEQRRQRAGQPIYVHGISPVGQPNNTIGGSGAFVVPAAPSGTLSVSPAMCQIAAGAQTCNVTLTWSATDSRAELKRDGGSVVGSGASGSIVVPIGAGTNRFTLSVAGDAIAQAAATAKAAPTLPVNPDNPAPTVARRYVYDDNLRLCKVIEPETGATVFGYDAAGNLAWSASGLELPSLTECNREAPQIAARRVSRNYDASNRLQTVVYPDGLGDQQLEYTPTGQLKTERVFNQDRVPVVTTRTYNSLGSVVSQSRVIGSASARTLAFGYDHMGQHVRTDYPDGYSVQQSLNALGQPVRLQDGTGAVLASNIAYFPSGETAALTYGNGIVRGVTENARQLTSRIVDSGMVDLNYSYDATGNISQISDAVRGDSWKISLGYDRLDRLIQARAPAFGGNGQYTFGYDTLDNIVSMRLPGKRERTFHYDTRNRLELLRDPSGNGVSGFSYDAAGNLAVRNGQTFTYDMGGQLRSAGDVQKYFYDGAGLRAYATASTSAPTSENSPILGKAPITGSHNWDVSIPERGGGELGFLASDLDRSWQYLVGGELIESTQGGETSDYIYLGKRLLAIRTSSATGATLTYLHHDALNTLVATSRANGEVLTRHFWSPYGEADAAPAAKIPGYSGHLADPDTGLVYMGRRYYDPQLARFISPDPLAASTSGGPNFNRYRYASNNPFRFSDPTGACDQATGSHMCNGSWFAGANLTGAPSPTPGGVPQHDPNAPAPAETVKATGLGAIAEYFDERNFFTGQGSLTDFDAVSEAIVVPLMNSPTGSTAAGGLKLASAMVVLREANAAKGFGNLSRAAEFGVMPYNALRRAVAGTGLKSHHLIEKRFAAVVGQRKSQMLSTAVTDAEHQPFTNAWRSAFPYGTNYRQLSADQVMNKAREIYANYPAILKELGL</sequence>
<accession>A0AAP5F454</accession>
<dbReference type="Gene3D" id="2.60.40.10">
    <property type="entry name" value="Immunoglobulins"/>
    <property type="match status" value="2"/>
</dbReference>
<feature type="domain" description="Teneurin-like YD-shell" evidence="2">
    <location>
        <begin position="1016"/>
        <end position="1111"/>
    </location>
</feature>
<dbReference type="InterPro" id="IPR056823">
    <property type="entry name" value="TEN-like_YD-shell"/>
</dbReference>
<dbReference type="RefSeq" id="WP_071305518.1">
    <property type="nucleotide sequence ID" value="NZ_JAUZEA010000009.1"/>
</dbReference>
<protein>
    <submittedName>
        <fullName evidence="3">RHS repeat-associated core domain-containing protein</fullName>
    </submittedName>
</protein>
<evidence type="ECO:0000313" key="3">
    <source>
        <dbReference type="EMBL" id="MDQ7953699.1"/>
    </source>
</evidence>
<evidence type="ECO:0000313" key="4">
    <source>
        <dbReference type="Proteomes" id="UP001240529"/>
    </source>
</evidence>
<dbReference type="Pfam" id="PF25023">
    <property type="entry name" value="TEN_YD-shell"/>
    <property type="match status" value="2"/>
</dbReference>